<name>A0A8H6FYZ9_9LECA</name>
<proteinExistence type="predicted"/>
<dbReference type="EMBL" id="JACCJC010000015">
    <property type="protein sequence ID" value="KAF6237296.1"/>
    <property type="molecule type" value="Genomic_DNA"/>
</dbReference>
<sequence length="86" mass="8950">MVVEHLRSIEQDPGNEALNGVCVAKSVVNRGQPGPERISCAGGARKPGIITTSAQTEVLQNRAVPGLGRGSQEEVLQREGRASGSS</sequence>
<feature type="region of interest" description="Disordered" evidence="1">
    <location>
        <begin position="62"/>
        <end position="86"/>
    </location>
</feature>
<dbReference type="GeneID" id="59286429"/>
<accession>A0A8H6FYZ9</accession>
<evidence type="ECO:0000313" key="2">
    <source>
        <dbReference type="EMBL" id="KAF6237296.1"/>
    </source>
</evidence>
<reference evidence="2 3" key="1">
    <citation type="journal article" date="2020" name="Genomics">
        <title>Complete, high-quality genomes from long-read metagenomic sequencing of two wolf lichen thalli reveals enigmatic genome architecture.</title>
        <authorList>
            <person name="McKenzie S.K."/>
            <person name="Walston R.F."/>
            <person name="Allen J.L."/>
        </authorList>
    </citation>
    <scope>NUCLEOTIDE SEQUENCE [LARGE SCALE GENOMIC DNA]</scope>
    <source>
        <strain evidence="2">WasteWater2</strain>
    </source>
</reference>
<dbReference type="Proteomes" id="UP000578531">
    <property type="component" value="Unassembled WGS sequence"/>
</dbReference>
<gene>
    <name evidence="2" type="ORF">HO173_004765</name>
</gene>
<evidence type="ECO:0000256" key="1">
    <source>
        <dbReference type="SAM" id="MobiDB-lite"/>
    </source>
</evidence>
<comment type="caution">
    <text evidence="2">The sequence shown here is derived from an EMBL/GenBank/DDBJ whole genome shotgun (WGS) entry which is preliminary data.</text>
</comment>
<organism evidence="2 3">
    <name type="scientific">Letharia columbiana</name>
    <dbReference type="NCBI Taxonomy" id="112416"/>
    <lineage>
        <taxon>Eukaryota</taxon>
        <taxon>Fungi</taxon>
        <taxon>Dikarya</taxon>
        <taxon>Ascomycota</taxon>
        <taxon>Pezizomycotina</taxon>
        <taxon>Lecanoromycetes</taxon>
        <taxon>OSLEUM clade</taxon>
        <taxon>Lecanoromycetidae</taxon>
        <taxon>Lecanorales</taxon>
        <taxon>Lecanorineae</taxon>
        <taxon>Parmeliaceae</taxon>
        <taxon>Letharia</taxon>
    </lineage>
</organism>
<keyword evidence="3" id="KW-1185">Reference proteome</keyword>
<dbReference type="RefSeq" id="XP_037166624.1">
    <property type="nucleotide sequence ID" value="XM_037306686.1"/>
</dbReference>
<dbReference type="AlphaFoldDB" id="A0A8H6FYZ9"/>
<protein>
    <submittedName>
        <fullName evidence="2">Uncharacterized protein</fullName>
    </submittedName>
</protein>
<evidence type="ECO:0000313" key="3">
    <source>
        <dbReference type="Proteomes" id="UP000578531"/>
    </source>
</evidence>
<feature type="compositionally biased region" description="Basic and acidic residues" evidence="1">
    <location>
        <begin position="71"/>
        <end position="86"/>
    </location>
</feature>